<evidence type="ECO:0000256" key="10">
    <source>
        <dbReference type="ARBA" id="ARBA00023125"/>
    </source>
</evidence>
<dbReference type="InterPro" id="IPR006295">
    <property type="entry name" value="DNA_primase_DnaG"/>
</dbReference>
<evidence type="ECO:0000259" key="15">
    <source>
        <dbReference type="PROSITE" id="PS50880"/>
    </source>
</evidence>
<dbReference type="InterPro" id="IPR037068">
    <property type="entry name" value="DNA_primase_core_N_sf"/>
</dbReference>
<keyword evidence="2 12" id="KW-0639">Primosome</keyword>
<dbReference type="GO" id="GO:0005737">
    <property type="term" value="C:cytoplasm"/>
    <property type="evidence" value="ECO:0007669"/>
    <property type="project" value="TreeGrafter"/>
</dbReference>
<evidence type="ECO:0000256" key="4">
    <source>
        <dbReference type="ARBA" id="ARBA00022695"/>
    </source>
</evidence>
<dbReference type="GO" id="GO:0006269">
    <property type="term" value="P:DNA replication, synthesis of primer"/>
    <property type="evidence" value="ECO:0007669"/>
    <property type="project" value="UniProtKB-UniRule"/>
</dbReference>
<evidence type="ECO:0000256" key="13">
    <source>
        <dbReference type="PIRNR" id="PIRNR002811"/>
    </source>
</evidence>
<comment type="domain">
    <text evidence="12">Contains an N-terminal zinc-binding domain, a central core domain that contains the primase activity, and a C-terminal DnaB-binding domain.</text>
</comment>
<dbReference type="SUPFAM" id="SSF57783">
    <property type="entry name" value="Zinc beta-ribbon"/>
    <property type="match status" value="1"/>
</dbReference>
<keyword evidence="4 12" id="KW-0548">Nucleotidyltransferase</keyword>
<dbReference type="PANTHER" id="PTHR30313:SF2">
    <property type="entry name" value="DNA PRIMASE"/>
    <property type="match status" value="1"/>
</dbReference>
<dbReference type="InParanoid" id="A0A5R8Q992"/>
<dbReference type="Pfam" id="PF13155">
    <property type="entry name" value="Toprim_2"/>
    <property type="match status" value="1"/>
</dbReference>
<feature type="domain" description="Toprim" evidence="15">
    <location>
        <begin position="258"/>
        <end position="339"/>
    </location>
</feature>
<comment type="function">
    <text evidence="12 13">RNA polymerase that catalyzes the synthesis of short RNA molecules used as primers for DNA polymerase during DNA replication.</text>
</comment>
<evidence type="ECO:0000256" key="6">
    <source>
        <dbReference type="ARBA" id="ARBA00022723"/>
    </source>
</evidence>
<reference evidence="16 17" key="1">
    <citation type="submission" date="2019-05" db="EMBL/GenBank/DDBJ databases">
        <title>Culicoidintestinum kansasii gen. nov., sp. nov. from the gastrointestinal tract of the biting midge, Culicoides sonorensis.</title>
        <authorList>
            <person name="Neupane S."/>
            <person name="Ghosh A."/>
            <person name="Gunther S."/>
            <person name="Martin K."/>
            <person name="Zurek L."/>
        </authorList>
    </citation>
    <scope>NUCLEOTIDE SEQUENCE [LARGE SCALE GENOMIC DNA]</scope>
    <source>
        <strain evidence="16 17">CS-1</strain>
    </source>
</reference>
<dbReference type="CDD" id="cd03364">
    <property type="entry name" value="TOPRIM_DnaG_primases"/>
    <property type="match status" value="1"/>
</dbReference>
<protein>
    <recommendedName>
        <fullName evidence="12 13">DNA primase</fullName>
        <ecNumber evidence="12">2.7.7.101</ecNumber>
    </recommendedName>
</protein>
<accession>A0A5R8Q992</accession>
<dbReference type="Gene3D" id="1.10.860.10">
    <property type="entry name" value="DNAb Helicase, Chain A"/>
    <property type="match status" value="1"/>
</dbReference>
<dbReference type="PANTHER" id="PTHR30313">
    <property type="entry name" value="DNA PRIMASE"/>
    <property type="match status" value="1"/>
</dbReference>
<dbReference type="InterPro" id="IPR006171">
    <property type="entry name" value="TOPRIM_dom"/>
</dbReference>
<dbReference type="InterPro" id="IPR016136">
    <property type="entry name" value="DNA_helicase_N/primase_C"/>
</dbReference>
<dbReference type="InterPro" id="IPR013264">
    <property type="entry name" value="DNAG_N"/>
</dbReference>
<keyword evidence="5 12" id="KW-0235">DNA replication</keyword>
<dbReference type="PIRSF" id="PIRSF002811">
    <property type="entry name" value="DnaG"/>
    <property type="match status" value="1"/>
</dbReference>
<dbReference type="PROSITE" id="PS50880">
    <property type="entry name" value="TOPRIM"/>
    <property type="match status" value="1"/>
</dbReference>
<evidence type="ECO:0000256" key="8">
    <source>
        <dbReference type="ARBA" id="ARBA00022833"/>
    </source>
</evidence>
<keyword evidence="9" id="KW-0460">Magnesium</keyword>
<dbReference type="NCBIfam" id="TIGR01391">
    <property type="entry name" value="dnaG"/>
    <property type="match status" value="1"/>
</dbReference>
<dbReference type="RefSeq" id="WP_138191477.1">
    <property type="nucleotide sequence ID" value="NZ_VBWP01000008.1"/>
</dbReference>
<dbReference type="OrthoDB" id="9803773at2"/>
<dbReference type="Gene3D" id="3.90.580.10">
    <property type="entry name" value="Zinc finger, CHC2-type domain"/>
    <property type="match status" value="1"/>
</dbReference>
<comment type="cofactor">
    <cofactor evidence="12 13 14">
        <name>Zn(2+)</name>
        <dbReference type="ChEBI" id="CHEBI:29105"/>
    </cofactor>
    <text evidence="12 13 14">Binds 1 zinc ion per monomer.</text>
</comment>
<evidence type="ECO:0000256" key="3">
    <source>
        <dbReference type="ARBA" id="ARBA00022679"/>
    </source>
</evidence>
<dbReference type="FunFam" id="3.90.580.10:FF:000001">
    <property type="entry name" value="DNA primase"/>
    <property type="match status" value="1"/>
</dbReference>
<sequence>MAKIPEELIDEIRRKNNIVDVIGEYISLERKGRNYFACCPFHGEDTPSLSVSPEKQIFHCFGCHEGGNVFGFLMKYKNISFVEAVTELAARGNVELPTNYSTAAVGPKYTDQQQRLIEVHTAVTQLYEQFIKVDIGHGARMYLHQRGMNDEIIEQFHIGFAPDRQLLVEFLKSKGLSIEDGVASGLLHQGQSSYYDAFRNRIVFPIQDLNGSYVGFSGRIFGESDQAKYYNSPETEIFKKRLLLYNLSAAKEEIRKKKRVYLFEGIPDVIAAVSVGIKESVASLGTAFTKEQANLLKRYTTNVVICFDTDRAGMQAIYKTGQLLTELGFHVEVAQAKKAKDVDEYLQANGAEATKALLESPHAFLAFLYNYERQDKNLTNFDDRKIYIQSFFTHLRKAERLDQESYLQKLSEEFGLRYEALRAELDEQVLKDNPQQVQPVMQTRSVQERPIQVRHMHLDKYQLAERKLVYAMIMDMQYAVAYEKELNYLYDDRLRAIAYVVLEQYDRTKNVEASQLIDQLSEPERQVLSELFTSFDDGLINEAVVKDCIHTVKEFAINAQVKKLEGRLHDPTISVEEELAIVQEIFKIKNSI</sequence>
<dbReference type="SUPFAM" id="SSF56731">
    <property type="entry name" value="DNA primase core"/>
    <property type="match status" value="1"/>
</dbReference>
<dbReference type="InterPro" id="IPR030846">
    <property type="entry name" value="DnaG_bac"/>
</dbReference>
<keyword evidence="1 12" id="KW-0240">DNA-directed RNA polymerase</keyword>
<comment type="similarity">
    <text evidence="12 13">Belongs to the DnaG primase family.</text>
</comment>
<dbReference type="Gene3D" id="3.90.980.10">
    <property type="entry name" value="DNA primase, catalytic core, N-terminal domain"/>
    <property type="match status" value="1"/>
</dbReference>
<proteinExistence type="inferred from homology"/>
<evidence type="ECO:0000256" key="5">
    <source>
        <dbReference type="ARBA" id="ARBA00022705"/>
    </source>
</evidence>
<comment type="caution">
    <text evidence="16">The sequence shown here is derived from an EMBL/GenBank/DDBJ whole genome shotgun (WGS) entry which is preliminary data.</text>
</comment>
<gene>
    <name evidence="12" type="primary">dnaG</name>
    <name evidence="16" type="ORF">FEZ08_08800</name>
</gene>
<comment type="subunit">
    <text evidence="12">Monomer. Interacts with DnaB.</text>
</comment>
<dbReference type="GO" id="GO:1990077">
    <property type="term" value="C:primosome complex"/>
    <property type="evidence" value="ECO:0007669"/>
    <property type="project" value="UniProtKB-KW"/>
</dbReference>
<dbReference type="FunCoup" id="A0A5R8Q992">
    <property type="interactions" value="281"/>
</dbReference>
<evidence type="ECO:0000313" key="16">
    <source>
        <dbReference type="EMBL" id="TLG72476.1"/>
    </source>
</evidence>
<evidence type="ECO:0000313" key="17">
    <source>
        <dbReference type="Proteomes" id="UP000306912"/>
    </source>
</evidence>
<dbReference type="Proteomes" id="UP000306912">
    <property type="component" value="Unassembled WGS sequence"/>
</dbReference>
<comment type="catalytic activity">
    <reaction evidence="12">
        <text>ssDNA + n NTP = ssDNA/pppN(pN)n-1 hybrid + (n-1) diphosphate.</text>
        <dbReference type="EC" id="2.7.7.101"/>
    </reaction>
</comment>
<keyword evidence="11 12" id="KW-0804">Transcription</keyword>
<dbReference type="InterPro" id="IPR036977">
    <property type="entry name" value="DNA_primase_Znf_CHC2"/>
</dbReference>
<evidence type="ECO:0000256" key="7">
    <source>
        <dbReference type="ARBA" id="ARBA00022771"/>
    </source>
</evidence>
<evidence type="ECO:0000256" key="2">
    <source>
        <dbReference type="ARBA" id="ARBA00022515"/>
    </source>
</evidence>
<dbReference type="SMART" id="SM00400">
    <property type="entry name" value="ZnF_CHCC"/>
    <property type="match status" value="1"/>
</dbReference>
<organism evidence="16 17">
    <name type="scientific">Culicoidibacter larvae</name>
    <dbReference type="NCBI Taxonomy" id="2579976"/>
    <lineage>
        <taxon>Bacteria</taxon>
        <taxon>Bacillati</taxon>
        <taxon>Bacillota</taxon>
        <taxon>Culicoidibacteria</taxon>
        <taxon>Culicoidibacterales</taxon>
        <taxon>Culicoidibacteraceae</taxon>
        <taxon>Culicoidibacter</taxon>
    </lineage>
</organism>
<dbReference type="InterPro" id="IPR002694">
    <property type="entry name" value="Znf_CHC2"/>
</dbReference>
<keyword evidence="6 12" id="KW-0479">Metal-binding</keyword>
<dbReference type="GO" id="GO:0000428">
    <property type="term" value="C:DNA-directed RNA polymerase complex"/>
    <property type="evidence" value="ECO:0007669"/>
    <property type="project" value="UniProtKB-KW"/>
</dbReference>
<feature type="zinc finger region" description="CHC2-type" evidence="12 14">
    <location>
        <begin position="39"/>
        <end position="63"/>
    </location>
</feature>
<dbReference type="EC" id="2.7.7.101" evidence="12"/>
<dbReference type="GO" id="GO:0003677">
    <property type="term" value="F:DNA binding"/>
    <property type="evidence" value="ECO:0007669"/>
    <property type="project" value="UniProtKB-KW"/>
</dbReference>
<evidence type="ECO:0000256" key="11">
    <source>
        <dbReference type="ARBA" id="ARBA00023163"/>
    </source>
</evidence>
<keyword evidence="3 12" id="KW-0808">Transferase</keyword>
<keyword evidence="17" id="KW-1185">Reference proteome</keyword>
<dbReference type="GO" id="GO:0008270">
    <property type="term" value="F:zinc ion binding"/>
    <property type="evidence" value="ECO:0007669"/>
    <property type="project" value="UniProtKB-UniRule"/>
</dbReference>
<evidence type="ECO:0000256" key="1">
    <source>
        <dbReference type="ARBA" id="ARBA00022478"/>
    </source>
</evidence>
<evidence type="ECO:0000256" key="12">
    <source>
        <dbReference type="HAMAP-Rule" id="MF_00974"/>
    </source>
</evidence>
<keyword evidence="7 12" id="KW-0863">Zinc-finger</keyword>
<dbReference type="Pfam" id="PF01807">
    <property type="entry name" value="Zn_ribbon_DnaG"/>
    <property type="match status" value="1"/>
</dbReference>
<evidence type="ECO:0000256" key="14">
    <source>
        <dbReference type="PIRSR" id="PIRSR002811-1"/>
    </source>
</evidence>
<dbReference type="Gene3D" id="3.40.1360.10">
    <property type="match status" value="1"/>
</dbReference>
<name>A0A5R8Q992_9FIRM</name>
<dbReference type="InterPro" id="IPR034151">
    <property type="entry name" value="TOPRIM_DnaG_bac"/>
</dbReference>
<keyword evidence="10 12" id="KW-0238">DNA-binding</keyword>
<dbReference type="SMART" id="SM00493">
    <property type="entry name" value="TOPRIM"/>
    <property type="match status" value="1"/>
</dbReference>
<dbReference type="AlphaFoldDB" id="A0A5R8Q992"/>
<evidence type="ECO:0000256" key="9">
    <source>
        <dbReference type="ARBA" id="ARBA00022842"/>
    </source>
</evidence>
<dbReference type="InterPro" id="IPR050219">
    <property type="entry name" value="DnaG_primase"/>
</dbReference>
<dbReference type="EMBL" id="VBWP01000008">
    <property type="protein sequence ID" value="TLG72476.1"/>
    <property type="molecule type" value="Genomic_DNA"/>
</dbReference>
<dbReference type="HAMAP" id="MF_00974">
    <property type="entry name" value="DNA_primase_DnaG"/>
    <property type="match status" value="1"/>
</dbReference>
<keyword evidence="8 12" id="KW-0862">Zinc</keyword>
<dbReference type="GO" id="GO:0003899">
    <property type="term" value="F:DNA-directed RNA polymerase activity"/>
    <property type="evidence" value="ECO:0007669"/>
    <property type="project" value="UniProtKB-UniRule"/>
</dbReference>
<dbReference type="Pfam" id="PF08275">
    <property type="entry name" value="DNAG_N"/>
    <property type="match status" value="1"/>
</dbReference>